<dbReference type="Pfam" id="PF01535">
    <property type="entry name" value="PPR"/>
    <property type="match status" value="2"/>
</dbReference>
<evidence type="ECO:0000313" key="2">
    <source>
        <dbReference type="EMBL" id="MPA74336.1"/>
    </source>
</evidence>
<dbReference type="InterPro" id="IPR011990">
    <property type="entry name" value="TPR-like_helical_dom_sf"/>
</dbReference>
<evidence type="ECO:0000256" key="1">
    <source>
        <dbReference type="ARBA" id="ARBA00022737"/>
    </source>
</evidence>
<name>A0A5B7C274_DAVIN</name>
<reference evidence="2" key="1">
    <citation type="submission" date="2019-08" db="EMBL/GenBank/DDBJ databases">
        <title>Reference gene set and small RNA set construction with multiple tissues from Davidia involucrata Baill.</title>
        <authorList>
            <person name="Yang H."/>
            <person name="Zhou C."/>
            <person name="Li G."/>
            <person name="Wang J."/>
            <person name="Gao P."/>
            <person name="Wang M."/>
            <person name="Wang R."/>
            <person name="Zhao Y."/>
        </authorList>
    </citation>
    <scope>NUCLEOTIDE SEQUENCE</scope>
    <source>
        <tissue evidence="2">Mixed with DoveR01_LX</tissue>
    </source>
</reference>
<proteinExistence type="predicted"/>
<organism evidence="2">
    <name type="scientific">Davidia involucrata</name>
    <name type="common">Dove tree</name>
    <dbReference type="NCBI Taxonomy" id="16924"/>
    <lineage>
        <taxon>Eukaryota</taxon>
        <taxon>Viridiplantae</taxon>
        <taxon>Streptophyta</taxon>
        <taxon>Embryophyta</taxon>
        <taxon>Tracheophyta</taxon>
        <taxon>Spermatophyta</taxon>
        <taxon>Magnoliopsida</taxon>
        <taxon>eudicotyledons</taxon>
        <taxon>Gunneridae</taxon>
        <taxon>Pentapetalae</taxon>
        <taxon>asterids</taxon>
        <taxon>Cornales</taxon>
        <taxon>Nyssaceae</taxon>
        <taxon>Davidia</taxon>
    </lineage>
</organism>
<dbReference type="EMBL" id="GHES01043777">
    <property type="protein sequence ID" value="MPA74336.1"/>
    <property type="molecule type" value="Transcribed_RNA"/>
</dbReference>
<dbReference type="AlphaFoldDB" id="A0A5B7C274"/>
<evidence type="ECO:0008006" key="3">
    <source>
        <dbReference type="Google" id="ProtNLM"/>
    </source>
</evidence>
<keyword evidence="1" id="KW-0677">Repeat</keyword>
<dbReference type="InterPro" id="IPR002885">
    <property type="entry name" value="PPR_rpt"/>
</dbReference>
<sequence length="122" mass="13849">MILMFSSYPCVGLLNVAVKVGTTVRNCFGLAIEAFGRIGELIRAEELWLEMKSKKGLRSTEQFNVIIYVYCKHGFIIKQLGCIEKWRKMKPLVASICLQPNPIITDIISEVSHYPRRASSQI</sequence>
<gene>
    <name evidence="2" type="ORF">Din_043777</name>
</gene>
<accession>A0A5B7C274</accession>
<dbReference type="Gene3D" id="1.25.40.10">
    <property type="entry name" value="Tetratricopeptide repeat domain"/>
    <property type="match status" value="1"/>
</dbReference>
<protein>
    <recommendedName>
        <fullName evidence="3">Pentatricopeptide repeat-containing protein</fullName>
    </recommendedName>
</protein>